<feature type="coiled-coil region" evidence="10">
    <location>
        <begin position="429"/>
        <end position="462"/>
    </location>
</feature>
<keyword evidence="3 9" id="KW-1134">Transmembrane beta strand</keyword>
<dbReference type="Gene3D" id="1.20.1600.10">
    <property type="entry name" value="Outer membrane efflux proteins (OEP)"/>
    <property type="match status" value="1"/>
</dbReference>
<accession>A0ABT7LL33</accession>
<dbReference type="Proteomes" id="UP001238603">
    <property type="component" value="Unassembled WGS sequence"/>
</dbReference>
<sequence length="524" mass="55388">MGWPQDITAHTAASPQDRKRTRQGHEDPAATRRPLAARGLLAAPLALMAACATPGPMTERAALLAPTTLAAAETTPANAARAPAPDWWRALGDAQLDALMDEALSGAQDPLAAQARLRQAQALAGLAQAGQSPRVSVSAGWSAEHPASRAVPASQGGGQLTRQWRGTVGVDWTPDLWGGQDAEWKAALGDVRAAELSAQEARIQLSVALVQAYLQLAYAHVQGDIAQAEFDRVTDVRRLTLQRLDSGLATQAQLRQTDSDLASASQQQLQARRQVVAAQHALSTLAGQGPGRGERLARPAWPGSAASPWSAVPSPSARAEVPPVQSLPSLPLGLLDRRTDVLAARWRVEAAGARIHVARAAFQPQLNLGALAGLAASRGGDLLRSGAGTYSASLGLTLPLLDGGRRRAGLALQEAQYDEAVAHYNQTLIRAVNEVADQLQAQRSLAEQLDQQQRAREAADEAWQLAQQRYTAGVGSYLDALSVRQQLLVAEQRLATLQSQRLQDSLALVLALGGGFQPAEPPQP</sequence>
<reference evidence="12 13" key="1">
    <citation type="submission" date="2023-06" db="EMBL/GenBank/DDBJ databases">
        <title>Pelomonas sp. APW6 16S ribosomal RNA gene genome sequencing and assembly.</title>
        <authorList>
            <person name="Woo H."/>
        </authorList>
    </citation>
    <scope>NUCLEOTIDE SEQUENCE [LARGE SCALE GENOMIC DNA]</scope>
    <source>
        <strain evidence="12 13">APW6</strain>
    </source>
</reference>
<dbReference type="PANTHER" id="PTHR30203">
    <property type="entry name" value="OUTER MEMBRANE CATION EFFLUX PROTEIN"/>
    <property type="match status" value="1"/>
</dbReference>
<proteinExistence type="inferred from homology"/>
<evidence type="ECO:0000313" key="13">
    <source>
        <dbReference type="Proteomes" id="UP001238603"/>
    </source>
</evidence>
<keyword evidence="5" id="KW-0732">Signal</keyword>
<dbReference type="SUPFAM" id="SSF56954">
    <property type="entry name" value="Outer membrane efflux proteins (OEP)"/>
    <property type="match status" value="1"/>
</dbReference>
<comment type="similarity">
    <text evidence="2 9">Belongs to the outer membrane factor (OMF) (TC 1.B.17) family.</text>
</comment>
<comment type="caution">
    <text evidence="12">The sequence shown here is derived from an EMBL/GenBank/DDBJ whole genome shotgun (WGS) entry which is preliminary data.</text>
</comment>
<comment type="subcellular location">
    <subcellularLocation>
        <location evidence="9">Cell membrane</location>
        <topology evidence="9">Lipid-anchor</topology>
    </subcellularLocation>
    <subcellularLocation>
        <location evidence="1">Membrane</location>
    </subcellularLocation>
</comment>
<dbReference type="EMBL" id="JASVDS010000004">
    <property type="protein sequence ID" value="MDL5033543.1"/>
    <property type="molecule type" value="Genomic_DNA"/>
</dbReference>
<protein>
    <submittedName>
        <fullName evidence="12">Efflux transporter outer membrane subunit</fullName>
    </submittedName>
</protein>
<dbReference type="NCBIfam" id="TIGR01845">
    <property type="entry name" value="outer_NodT"/>
    <property type="match status" value="1"/>
</dbReference>
<evidence type="ECO:0000256" key="8">
    <source>
        <dbReference type="ARBA" id="ARBA00023288"/>
    </source>
</evidence>
<evidence type="ECO:0000256" key="6">
    <source>
        <dbReference type="ARBA" id="ARBA00023136"/>
    </source>
</evidence>
<feature type="compositionally biased region" description="Low complexity" evidence="11">
    <location>
        <begin position="298"/>
        <end position="314"/>
    </location>
</feature>
<evidence type="ECO:0000256" key="4">
    <source>
        <dbReference type="ARBA" id="ARBA00022692"/>
    </source>
</evidence>
<evidence type="ECO:0000256" key="1">
    <source>
        <dbReference type="ARBA" id="ARBA00004370"/>
    </source>
</evidence>
<name>A0ABT7LL33_9BURK</name>
<keyword evidence="7 9" id="KW-0564">Palmitate</keyword>
<keyword evidence="6 9" id="KW-0472">Membrane</keyword>
<keyword evidence="8 9" id="KW-0449">Lipoprotein</keyword>
<evidence type="ECO:0000313" key="12">
    <source>
        <dbReference type="EMBL" id="MDL5033543.1"/>
    </source>
</evidence>
<evidence type="ECO:0000256" key="2">
    <source>
        <dbReference type="ARBA" id="ARBA00007613"/>
    </source>
</evidence>
<gene>
    <name evidence="12" type="ORF">QRD43_16635</name>
</gene>
<keyword evidence="13" id="KW-1185">Reference proteome</keyword>
<evidence type="ECO:0000256" key="9">
    <source>
        <dbReference type="RuleBase" id="RU362097"/>
    </source>
</evidence>
<keyword evidence="10" id="KW-0175">Coiled coil</keyword>
<feature type="region of interest" description="Disordered" evidence="11">
    <location>
        <begin position="286"/>
        <end position="314"/>
    </location>
</feature>
<organism evidence="12 13">
    <name type="scientific">Roseateles subflavus</name>
    <dbReference type="NCBI Taxonomy" id="3053353"/>
    <lineage>
        <taxon>Bacteria</taxon>
        <taxon>Pseudomonadati</taxon>
        <taxon>Pseudomonadota</taxon>
        <taxon>Betaproteobacteria</taxon>
        <taxon>Burkholderiales</taxon>
        <taxon>Sphaerotilaceae</taxon>
        <taxon>Roseateles</taxon>
    </lineage>
</organism>
<evidence type="ECO:0000256" key="7">
    <source>
        <dbReference type="ARBA" id="ARBA00023139"/>
    </source>
</evidence>
<dbReference type="Pfam" id="PF02321">
    <property type="entry name" value="OEP"/>
    <property type="match status" value="2"/>
</dbReference>
<dbReference type="Gene3D" id="2.20.200.10">
    <property type="entry name" value="Outer membrane efflux proteins (OEP)"/>
    <property type="match status" value="1"/>
</dbReference>
<evidence type="ECO:0000256" key="11">
    <source>
        <dbReference type="SAM" id="MobiDB-lite"/>
    </source>
</evidence>
<dbReference type="RefSeq" id="WP_285983613.1">
    <property type="nucleotide sequence ID" value="NZ_JASVDS010000004.1"/>
</dbReference>
<feature type="region of interest" description="Disordered" evidence="11">
    <location>
        <begin position="1"/>
        <end position="34"/>
    </location>
</feature>
<dbReference type="PANTHER" id="PTHR30203:SF20">
    <property type="entry name" value="MULTIDRUG RESISTANCE OUTER MEMBRANE PROTEIN MDTP-RELATED"/>
    <property type="match status" value="1"/>
</dbReference>
<evidence type="ECO:0000256" key="10">
    <source>
        <dbReference type="SAM" id="Coils"/>
    </source>
</evidence>
<evidence type="ECO:0000256" key="5">
    <source>
        <dbReference type="ARBA" id="ARBA00022729"/>
    </source>
</evidence>
<dbReference type="InterPro" id="IPR003423">
    <property type="entry name" value="OMP_efflux"/>
</dbReference>
<keyword evidence="4 9" id="KW-0812">Transmembrane</keyword>
<evidence type="ECO:0000256" key="3">
    <source>
        <dbReference type="ARBA" id="ARBA00022452"/>
    </source>
</evidence>
<dbReference type="InterPro" id="IPR010131">
    <property type="entry name" value="MdtP/NodT-like"/>
</dbReference>